<comment type="catalytic activity">
    <reaction evidence="1 14 15 16">
        <text>Endonucleolytic cleavage to 5'-phosphomonoester.</text>
        <dbReference type="EC" id="3.1.26.4"/>
    </reaction>
</comment>
<dbReference type="InterPro" id="IPR001352">
    <property type="entry name" value="RNase_HII/HIII"/>
</dbReference>
<dbReference type="InterPro" id="IPR036397">
    <property type="entry name" value="RNaseH_sf"/>
</dbReference>
<comment type="similarity">
    <text evidence="5 14 16">Belongs to the RNase HII family.</text>
</comment>
<evidence type="ECO:0000256" key="14">
    <source>
        <dbReference type="HAMAP-Rule" id="MF_00052"/>
    </source>
</evidence>
<feature type="binding site" evidence="14 15">
    <location>
        <position position="74"/>
    </location>
    <ligand>
        <name>a divalent metal cation</name>
        <dbReference type="ChEBI" id="CHEBI:60240"/>
    </ligand>
</feature>
<keyword evidence="19" id="KW-1185">Reference proteome</keyword>
<evidence type="ECO:0000256" key="3">
    <source>
        <dbReference type="ARBA" id="ARBA00004065"/>
    </source>
</evidence>
<dbReference type="FunFam" id="3.30.420.10:FF:000006">
    <property type="entry name" value="Ribonuclease HII"/>
    <property type="match status" value="1"/>
</dbReference>
<dbReference type="PROSITE" id="PS51975">
    <property type="entry name" value="RNASE_H_2"/>
    <property type="match status" value="1"/>
</dbReference>
<evidence type="ECO:0000259" key="17">
    <source>
        <dbReference type="PROSITE" id="PS51975"/>
    </source>
</evidence>
<evidence type="ECO:0000256" key="8">
    <source>
        <dbReference type="ARBA" id="ARBA00022490"/>
    </source>
</evidence>
<dbReference type="Proteomes" id="UP000320585">
    <property type="component" value="Chromosome"/>
</dbReference>
<organism evidence="18 19">
    <name type="scientific">Dialister hominis</name>
    <dbReference type="NCBI Taxonomy" id="2582419"/>
    <lineage>
        <taxon>Bacteria</taxon>
        <taxon>Bacillati</taxon>
        <taxon>Bacillota</taxon>
        <taxon>Negativicutes</taxon>
        <taxon>Veillonellales</taxon>
        <taxon>Veillonellaceae</taxon>
        <taxon>Dialister</taxon>
    </lineage>
</organism>
<dbReference type="KEGG" id="dho:Dia5BBH33_07080"/>
<keyword evidence="13 14" id="KW-0464">Manganese</keyword>
<dbReference type="NCBIfam" id="NF000595">
    <property type="entry name" value="PRK00015.1-3"/>
    <property type="match status" value="1"/>
</dbReference>
<evidence type="ECO:0000256" key="2">
    <source>
        <dbReference type="ARBA" id="ARBA00001946"/>
    </source>
</evidence>
<feature type="binding site" evidence="14 15">
    <location>
        <position position="75"/>
    </location>
    <ligand>
        <name>a divalent metal cation</name>
        <dbReference type="ChEBI" id="CHEBI:60240"/>
    </ligand>
</feature>
<keyword evidence="10 14" id="KW-0479">Metal-binding</keyword>
<evidence type="ECO:0000256" key="9">
    <source>
        <dbReference type="ARBA" id="ARBA00022722"/>
    </source>
</evidence>
<evidence type="ECO:0000256" key="4">
    <source>
        <dbReference type="ARBA" id="ARBA00004496"/>
    </source>
</evidence>
<comment type="subcellular location">
    <subcellularLocation>
        <location evidence="4 14">Cytoplasm</location>
    </subcellularLocation>
</comment>
<dbReference type="GO" id="GO:0043137">
    <property type="term" value="P:DNA replication, removal of RNA primer"/>
    <property type="evidence" value="ECO:0007669"/>
    <property type="project" value="TreeGrafter"/>
</dbReference>
<dbReference type="GO" id="GO:0006298">
    <property type="term" value="P:mismatch repair"/>
    <property type="evidence" value="ECO:0007669"/>
    <property type="project" value="TreeGrafter"/>
</dbReference>
<evidence type="ECO:0000256" key="10">
    <source>
        <dbReference type="ARBA" id="ARBA00022723"/>
    </source>
</evidence>
<dbReference type="EMBL" id="AP019697">
    <property type="protein sequence ID" value="BBK24773.1"/>
    <property type="molecule type" value="Genomic_DNA"/>
</dbReference>
<feature type="domain" description="RNase H type-2" evidence="17">
    <location>
        <begin position="68"/>
        <end position="256"/>
    </location>
</feature>
<dbReference type="GO" id="GO:0030145">
    <property type="term" value="F:manganese ion binding"/>
    <property type="evidence" value="ECO:0007669"/>
    <property type="project" value="UniProtKB-UniRule"/>
</dbReference>
<evidence type="ECO:0000313" key="19">
    <source>
        <dbReference type="Proteomes" id="UP000320585"/>
    </source>
</evidence>
<evidence type="ECO:0000256" key="11">
    <source>
        <dbReference type="ARBA" id="ARBA00022759"/>
    </source>
</evidence>
<keyword evidence="11 14" id="KW-0255">Endonuclease</keyword>
<dbReference type="AlphaFoldDB" id="A0A8D5A0J7"/>
<keyword evidence="8 14" id="KW-0963">Cytoplasm</keyword>
<dbReference type="RefSeq" id="WP_108849818.1">
    <property type="nucleotide sequence ID" value="NZ_AP019697.1"/>
</dbReference>
<proteinExistence type="inferred from homology"/>
<sequence>MTIQEIRNILKNDDVPASLMEEILSDERKGVKQAVVSYMNRLRRESEERLRVESMYEKESEFYKKGINLIAGIDEVGRGPLAGPVTVAAVILPAHWFASGLNDSKKVTPRHREELSRKIRDAAVDYSIVSMSPEEIDSLNIYEATMLCMYRAVKELKVKPEAVIVDAMPLHFSIPTISLIHGDAISASVAAASIVAKVYRDSLMDEYDARYPGYGFKQNKGYGTADHISAIHQLGINPIHRKSFEPIKSMILEGTCIEQK</sequence>
<evidence type="ECO:0000313" key="18">
    <source>
        <dbReference type="EMBL" id="BBK24773.1"/>
    </source>
</evidence>
<evidence type="ECO:0000256" key="7">
    <source>
        <dbReference type="ARBA" id="ARBA00019179"/>
    </source>
</evidence>
<dbReference type="Gene3D" id="3.30.420.10">
    <property type="entry name" value="Ribonuclease H-like superfamily/Ribonuclease H"/>
    <property type="match status" value="1"/>
</dbReference>
<evidence type="ECO:0000256" key="15">
    <source>
        <dbReference type="PROSITE-ProRule" id="PRU01319"/>
    </source>
</evidence>
<comment type="cofactor">
    <cofactor evidence="14 15">
        <name>Mn(2+)</name>
        <dbReference type="ChEBI" id="CHEBI:29035"/>
    </cofactor>
    <cofactor evidence="14 15">
        <name>Mg(2+)</name>
        <dbReference type="ChEBI" id="CHEBI:18420"/>
    </cofactor>
    <text evidence="14 15">Manganese or magnesium. Binds 1 divalent metal ion per monomer in the absence of substrate. May bind a second metal ion after substrate binding.</text>
</comment>
<evidence type="ECO:0000256" key="1">
    <source>
        <dbReference type="ARBA" id="ARBA00000077"/>
    </source>
</evidence>
<name>A0A8D5A0J7_9FIRM</name>
<feature type="binding site" evidence="14 15">
    <location>
        <position position="166"/>
    </location>
    <ligand>
        <name>a divalent metal cation</name>
        <dbReference type="ChEBI" id="CHEBI:60240"/>
    </ligand>
</feature>
<dbReference type="InterPro" id="IPR012337">
    <property type="entry name" value="RNaseH-like_sf"/>
</dbReference>
<dbReference type="GO" id="GO:0003723">
    <property type="term" value="F:RNA binding"/>
    <property type="evidence" value="ECO:0007669"/>
    <property type="project" value="UniProtKB-UniRule"/>
</dbReference>
<comment type="cofactor">
    <cofactor evidence="2">
        <name>Mg(2+)</name>
        <dbReference type="ChEBI" id="CHEBI:18420"/>
    </cofactor>
</comment>
<accession>A0A8D5A0J7</accession>
<comment type="function">
    <text evidence="3 14 16">Endonuclease that specifically degrades the RNA of RNA-DNA hybrids.</text>
</comment>
<dbReference type="EC" id="3.1.26.4" evidence="6 14"/>
<dbReference type="PANTHER" id="PTHR10954:SF18">
    <property type="entry name" value="RIBONUCLEASE HII"/>
    <property type="match status" value="1"/>
</dbReference>
<evidence type="ECO:0000256" key="6">
    <source>
        <dbReference type="ARBA" id="ARBA00012180"/>
    </source>
</evidence>
<dbReference type="GO" id="GO:0004523">
    <property type="term" value="F:RNA-DNA hybrid ribonuclease activity"/>
    <property type="evidence" value="ECO:0007669"/>
    <property type="project" value="UniProtKB-UniRule"/>
</dbReference>
<dbReference type="InterPro" id="IPR022898">
    <property type="entry name" value="RNase_HII"/>
</dbReference>
<gene>
    <name evidence="14 18" type="primary">rnhB</name>
    <name evidence="18" type="ORF">Dia5BBH33_07080</name>
</gene>
<dbReference type="PANTHER" id="PTHR10954">
    <property type="entry name" value="RIBONUCLEASE H2 SUBUNIT A"/>
    <property type="match status" value="1"/>
</dbReference>
<dbReference type="NCBIfam" id="NF000594">
    <property type="entry name" value="PRK00015.1-1"/>
    <property type="match status" value="1"/>
</dbReference>
<dbReference type="GO" id="GO:0005737">
    <property type="term" value="C:cytoplasm"/>
    <property type="evidence" value="ECO:0007669"/>
    <property type="project" value="UniProtKB-SubCell"/>
</dbReference>
<keyword evidence="9 14" id="KW-0540">Nuclease</keyword>
<evidence type="ECO:0000256" key="12">
    <source>
        <dbReference type="ARBA" id="ARBA00022801"/>
    </source>
</evidence>
<evidence type="ECO:0000256" key="16">
    <source>
        <dbReference type="RuleBase" id="RU003515"/>
    </source>
</evidence>
<reference evidence="19" key="1">
    <citation type="submission" date="2019-05" db="EMBL/GenBank/DDBJ databases">
        <title>Complete genome sequencing of Dialister sp. strain 5BBH33.</title>
        <authorList>
            <person name="Sakamoto M."/>
            <person name="Murakami T."/>
            <person name="Mori H."/>
        </authorList>
    </citation>
    <scope>NUCLEOTIDE SEQUENCE [LARGE SCALE GENOMIC DNA]</scope>
    <source>
        <strain evidence="19">5BBH33</strain>
    </source>
</reference>
<dbReference type="SUPFAM" id="SSF53098">
    <property type="entry name" value="Ribonuclease H-like"/>
    <property type="match status" value="1"/>
</dbReference>
<dbReference type="GO" id="GO:0032299">
    <property type="term" value="C:ribonuclease H2 complex"/>
    <property type="evidence" value="ECO:0007669"/>
    <property type="project" value="TreeGrafter"/>
</dbReference>
<dbReference type="HAMAP" id="MF_00052_B">
    <property type="entry name" value="RNase_HII_B"/>
    <property type="match status" value="1"/>
</dbReference>
<keyword evidence="12 14" id="KW-0378">Hydrolase</keyword>
<dbReference type="CDD" id="cd07182">
    <property type="entry name" value="RNase_HII_bacteria_HII_like"/>
    <property type="match status" value="1"/>
</dbReference>
<dbReference type="OrthoDB" id="9803420at2"/>
<dbReference type="GeneID" id="92715927"/>
<evidence type="ECO:0000256" key="13">
    <source>
        <dbReference type="ARBA" id="ARBA00023211"/>
    </source>
</evidence>
<protein>
    <recommendedName>
        <fullName evidence="7 14">Ribonuclease HII</fullName>
        <shortName evidence="14">RNase HII</shortName>
        <ecNumber evidence="6 14">3.1.26.4</ecNumber>
    </recommendedName>
</protein>
<dbReference type="InterPro" id="IPR024567">
    <property type="entry name" value="RNase_HII/HIII_dom"/>
</dbReference>
<evidence type="ECO:0000256" key="5">
    <source>
        <dbReference type="ARBA" id="ARBA00007383"/>
    </source>
</evidence>
<dbReference type="Pfam" id="PF01351">
    <property type="entry name" value="RNase_HII"/>
    <property type="match status" value="1"/>
</dbReference>